<feature type="domain" description="HNH nuclease" evidence="4">
    <location>
        <begin position="1694"/>
        <end position="1747"/>
    </location>
</feature>
<reference evidence="5 6" key="1">
    <citation type="submission" date="2013-07" db="EMBL/GenBank/DDBJ databases">
        <title>Comparative Genomic and Metabolomic Analysis of Twelve Strains of Pseudoalteromonas luteoviolacea.</title>
        <authorList>
            <person name="Vynne N.G."/>
            <person name="Mansson M."/>
            <person name="Gram L."/>
        </authorList>
    </citation>
    <scope>NUCLEOTIDE SEQUENCE [LARGE SCALE GENOMIC DNA]</scope>
    <source>
        <strain evidence="5 6">H33</strain>
    </source>
</reference>
<name>A0A161Y1G0_9GAMM</name>
<dbReference type="Gene3D" id="2.180.10.10">
    <property type="entry name" value="RHS repeat-associated core"/>
    <property type="match status" value="2"/>
</dbReference>
<dbReference type="PROSITE" id="PS50817">
    <property type="entry name" value="INTEIN_N_TER"/>
    <property type="match status" value="1"/>
</dbReference>
<dbReference type="NCBIfam" id="TIGR03696">
    <property type="entry name" value="Rhs_assc_core"/>
    <property type="match status" value="1"/>
</dbReference>
<dbReference type="Proteomes" id="UP000076503">
    <property type="component" value="Unassembled WGS sequence"/>
</dbReference>
<evidence type="ECO:0000259" key="4">
    <source>
        <dbReference type="SMART" id="SM00507"/>
    </source>
</evidence>
<dbReference type="SMART" id="SM00306">
    <property type="entry name" value="HintN"/>
    <property type="match status" value="1"/>
</dbReference>
<comment type="caution">
    <text evidence="5">The sequence shown here is derived from an EMBL/GenBank/DDBJ whole genome shotgun (WGS) entry which is preliminary data.</text>
</comment>
<dbReference type="InterPro" id="IPR036844">
    <property type="entry name" value="Hint_dom_sf"/>
</dbReference>
<feature type="signal peptide" evidence="2">
    <location>
        <begin position="1"/>
        <end position="22"/>
    </location>
</feature>
<dbReference type="PANTHER" id="PTHR32305:SF15">
    <property type="entry name" value="PROTEIN RHSA-RELATED"/>
    <property type="match status" value="1"/>
</dbReference>
<accession>A0A161Y1G0</accession>
<dbReference type="GO" id="GO:0008270">
    <property type="term" value="F:zinc ion binding"/>
    <property type="evidence" value="ECO:0007669"/>
    <property type="project" value="InterPro"/>
</dbReference>
<dbReference type="SMART" id="SM00507">
    <property type="entry name" value="HNHc"/>
    <property type="match status" value="1"/>
</dbReference>
<dbReference type="GO" id="GO:0016539">
    <property type="term" value="P:intein-mediated protein splicing"/>
    <property type="evidence" value="ECO:0007669"/>
    <property type="project" value="InterPro"/>
</dbReference>
<feature type="domain" description="Hint" evidence="3">
    <location>
        <begin position="1523"/>
        <end position="1622"/>
    </location>
</feature>
<keyword evidence="2" id="KW-0732">Signal</keyword>
<dbReference type="SUPFAM" id="SSF51294">
    <property type="entry name" value="Hedgehog/intein (Hint) domain"/>
    <property type="match status" value="1"/>
</dbReference>
<dbReference type="EMBL" id="AUXZ01000080">
    <property type="protein sequence ID" value="KZN49850.1"/>
    <property type="molecule type" value="Genomic_DNA"/>
</dbReference>
<gene>
    <name evidence="5" type="ORF">N476_18835</name>
</gene>
<sequence>MKFTMRCKLGLLAGLLPLQALTLSDPSKLPDYAYNYKEYTNNSTEVETLTTDLLGDKVDLANGGFSISHNELSLTVNGGLKLDLTRTFSDPDSWFHSTKEFGSWSLKLPHLRSVYATDTAGTYDNASAWVKGNACTANVGATPNMVYNHTIFHDADDIELIVYRMHRDAYWSGDSLSLIGEPSYKLLEKMTGGPNENKFKKTTKASHDITCYTAKSGNEGFKVISPNGITYYLDEMRQIAGRNNLRMSAYVEQGCVPFNCPPKQVPTGGGDSPSGTWVEQFHVFMLPSKIEDKFGNTIEFNYLENGKIDYITTSDNQRVDFTWDPVEERIESINHNGRVWQYDYRIVRFSDARRYNLLEKVTLPNLQTWIMEYGNDKVFETPRLQVPGAAPGCIANEGLHIENFITVKHPNGTSGQFGIRDLCKGITDVPRILKIDPNGFTEHDDVWVPKSHAAYSLVKKTLNIPGVSSPLIWSYNYTSEEGSFNNISSVDHTKVTTVTNPDNSYTKHHHSRRYGVTQNNLLKEETYSKDHKKLKEVSYDYHYGDNQGAGFGEDRAMVFILNSEKSFERQRKDFTANINVEVSDVKTTIFKEATQSVYSTKVLNFNEYDKPDLFKLTNHVNAESKHVRLTHFHDLESNSLNQPSKIFVSGTDLSQIDTNGTDKLAAWTQYAPYQLTNQGAKRTVHLPSAIEVHGQLKKTFNAYHGHGGLEKVTFNDGTGKRVIRYNDYKHNTAQTITLPNRYFDAQSMSINKVIDENGWVRQIKNLNDVTTFYDYDKIGRITSVNLTNDADQNWLDTQFTWNDDTLTRSVRRCFLNALGECEPGTVEYLNVEQYDGLYRLISKTETDLSEYASSINPTRYQRFSYDYKNQTTFESFPSFDALEARGTSTLYDALGRKESVTVSGLGTTRFDYLSGHKMSVTDAKGHTTKTTYQAFGSPAYEIATLIESPESVTTAMDVNLFGLVESITQSGEGVSVTETRRYDDNQNLCLIIRPDVGNTLMGHNALGQVVWQKQGVNNTQCVTTQPSDATVFKYDNLGDSHTVTFPVGTPSLTYEHDNNGNLLSLTAGSVNHTYYYNNQGSLELERLTINNTLQSEVDYGYNSALAQSYIAYPDGTTVQYSPNGFGQPTRAVVLDANGAVELAFAEDVSYHPTGQPARFIYGNKAVHSLELHPLSNLPKTLSDTLGTSALVNLTYDYDSNANVTAITDNVNNAYSLTSLVYDGLNRLREVQGGIAIGNSTIKYDALGNISTYKSKDRDLTYHYQNSTNRLERVTGLGTNGKYGVIDYDARGNVTHNGGFAMDYNLANQMVEAKGNRYLYDGHNRRVKQEDGNGTSYSLYSQSGVLLYREKDAFAGEGTSYIYLGKKLIAKYGDVTPPTANNDRQYHRPFGETINPPKDDVGYTGHKFDTDLNLSYMQARYYDPVIGRFYSNDPVGWTPKNPVMSFNRYLYVNNNPYKYTDPNGEFLNFAVKFVADVAVGAALNYAETGSLNLGGAVTDAAVGVLNPAKTLQKAKRLQKALSGNCSFTPETLILTKDGYKTIIEVKIGDIVLSKNDVTGEVAWREVTNTFKDWHEETITLTVVDENGIEETITTTAEHPFYVDNIGWLEAGKVTEGTVISGPKADNNISIVNIQVNQEPQYAYNFTVDTDHTYFVGKTNMWVHNACDFSKVPKSPTGRGSVPPGDRDPKRAYSRKQTNEMLQEQDGKCAGCGEPKSLSEVDGHHRQRHADGGPTTKENGAALCKDCHKEVHAKEK</sequence>
<evidence type="ECO:0000313" key="5">
    <source>
        <dbReference type="EMBL" id="KZN49850.1"/>
    </source>
</evidence>
<dbReference type="PANTHER" id="PTHR32305">
    <property type="match status" value="1"/>
</dbReference>
<feature type="region of interest" description="Disordered" evidence="1">
    <location>
        <begin position="1670"/>
        <end position="1738"/>
    </location>
</feature>
<dbReference type="PATRIC" id="fig|1365251.3.peg.3076"/>
<dbReference type="InterPro" id="IPR003587">
    <property type="entry name" value="Hint_dom_N"/>
</dbReference>
<dbReference type="InterPro" id="IPR002711">
    <property type="entry name" value="HNH"/>
</dbReference>
<proteinExistence type="predicted"/>
<dbReference type="InterPro" id="IPR050708">
    <property type="entry name" value="T6SS_VgrG/RHS"/>
</dbReference>
<evidence type="ECO:0000256" key="1">
    <source>
        <dbReference type="SAM" id="MobiDB-lite"/>
    </source>
</evidence>
<dbReference type="GO" id="GO:0003676">
    <property type="term" value="F:nucleic acid binding"/>
    <property type="evidence" value="ECO:0007669"/>
    <property type="project" value="InterPro"/>
</dbReference>
<evidence type="ECO:0008006" key="7">
    <source>
        <dbReference type="Google" id="ProtNLM"/>
    </source>
</evidence>
<dbReference type="CDD" id="cd00081">
    <property type="entry name" value="Hint"/>
    <property type="match status" value="1"/>
</dbReference>
<dbReference type="Pfam" id="PF07591">
    <property type="entry name" value="PT-HINT"/>
    <property type="match status" value="1"/>
</dbReference>
<dbReference type="Gene3D" id="1.10.30.50">
    <property type="match status" value="1"/>
</dbReference>
<dbReference type="InterPro" id="IPR003615">
    <property type="entry name" value="HNH_nuc"/>
</dbReference>
<dbReference type="GO" id="GO:0004519">
    <property type="term" value="F:endonuclease activity"/>
    <property type="evidence" value="ECO:0007669"/>
    <property type="project" value="InterPro"/>
</dbReference>
<feature type="chain" id="PRO_5007829969" description="Intein C-terminal splicing domain-containing protein" evidence="2">
    <location>
        <begin position="23"/>
        <end position="1754"/>
    </location>
</feature>
<evidence type="ECO:0000259" key="3">
    <source>
        <dbReference type="SMART" id="SM00306"/>
    </source>
</evidence>
<protein>
    <recommendedName>
        <fullName evidence="7">Intein C-terminal splicing domain-containing protein</fullName>
    </recommendedName>
</protein>
<dbReference type="InterPro" id="IPR022385">
    <property type="entry name" value="Rhs_assc_core"/>
</dbReference>
<dbReference type="Pfam" id="PF01844">
    <property type="entry name" value="HNH"/>
    <property type="match status" value="1"/>
</dbReference>
<evidence type="ECO:0000313" key="6">
    <source>
        <dbReference type="Proteomes" id="UP000076503"/>
    </source>
</evidence>
<dbReference type="CDD" id="cd00085">
    <property type="entry name" value="HNHc"/>
    <property type="match status" value="1"/>
</dbReference>
<dbReference type="Gene3D" id="2.170.16.10">
    <property type="entry name" value="Hedgehog/Intein (Hint) domain"/>
    <property type="match status" value="1"/>
</dbReference>
<evidence type="ECO:0000256" key="2">
    <source>
        <dbReference type="SAM" id="SignalP"/>
    </source>
</evidence>
<organism evidence="5 6">
    <name type="scientific">Pseudoalteromonas luteoviolacea H33</name>
    <dbReference type="NCBI Taxonomy" id="1365251"/>
    <lineage>
        <taxon>Bacteria</taxon>
        <taxon>Pseudomonadati</taxon>
        <taxon>Pseudomonadota</taxon>
        <taxon>Gammaproteobacteria</taxon>
        <taxon>Alteromonadales</taxon>
        <taxon>Pseudoalteromonadaceae</taxon>
        <taxon>Pseudoalteromonas</taxon>
    </lineage>
</organism>
<dbReference type="InterPro" id="IPR006141">
    <property type="entry name" value="Intein_N"/>
</dbReference>